<sequence length="443" mass="46130">MPAHEFVRSLVNYRLIELEDQMSLAVGSLARATIRTSGILALRLLLVASTLILLTRLLDPADFGVFAGITALSVMAGSMATMGTHLVVMRNVAADTSSGARTMEYAAGATLVGAALMSIIYASAVAWVVPSGALPLFAIAALAIADVVLHPFLQLTSGRLLGTGSVARSQVLLILPLAFRLLAVIALLGFAPQAPLGLYCLFYAGASLAALAVCWMSGGTTLPSLRSWRLPSIPEWKDALGYACLNLTATAPGELDKALSARLLAADAAGIYSTASRITGAIVSPITALMLSALPRLFSMQVTRDRHLVPAVFAASLFYGITAAGALYLATPHLAGLFGPDYASLEFTLPLLAIAVPGMTLRLSGASTLMATGRPIARACIEGVGLSVMALVAILATTGLAPHAWPLIYAVTASEWSMAILAWLTIAGRCRRGQATTRQTTPD</sequence>
<keyword evidence="4 6" id="KW-1133">Transmembrane helix</keyword>
<evidence type="ECO:0000256" key="6">
    <source>
        <dbReference type="SAM" id="Phobius"/>
    </source>
</evidence>
<comment type="caution">
    <text evidence="7">The sequence shown here is derived from an EMBL/GenBank/DDBJ whole genome shotgun (WGS) entry which is preliminary data.</text>
</comment>
<dbReference type="InterPro" id="IPR050833">
    <property type="entry name" value="Poly_Biosynth_Transport"/>
</dbReference>
<protein>
    <submittedName>
        <fullName evidence="7">Lipopolysaccharide biosynthesis protein</fullName>
    </submittedName>
</protein>
<keyword evidence="3 6" id="KW-0812">Transmembrane</keyword>
<comment type="subcellular location">
    <subcellularLocation>
        <location evidence="1">Cell membrane</location>
        <topology evidence="1">Multi-pass membrane protein</topology>
    </subcellularLocation>
</comment>
<name>A0A4R5U7K6_9GAMM</name>
<accession>A0A4R5U7K6</accession>
<feature type="transmembrane region" description="Helical" evidence="6">
    <location>
        <begin position="64"/>
        <end position="84"/>
    </location>
</feature>
<evidence type="ECO:0000313" key="8">
    <source>
        <dbReference type="Proteomes" id="UP000295543"/>
    </source>
</evidence>
<feature type="transmembrane region" description="Helical" evidence="6">
    <location>
        <begin position="196"/>
        <end position="216"/>
    </location>
</feature>
<gene>
    <name evidence="7" type="ORF">E2F49_12720</name>
</gene>
<evidence type="ECO:0000256" key="1">
    <source>
        <dbReference type="ARBA" id="ARBA00004651"/>
    </source>
</evidence>
<evidence type="ECO:0000256" key="2">
    <source>
        <dbReference type="ARBA" id="ARBA00022475"/>
    </source>
</evidence>
<dbReference type="EMBL" id="SMTG01000005">
    <property type="protein sequence ID" value="TDK30053.1"/>
    <property type="molecule type" value="Genomic_DNA"/>
</dbReference>
<keyword evidence="8" id="KW-1185">Reference proteome</keyword>
<feature type="transmembrane region" description="Helical" evidence="6">
    <location>
        <begin position="342"/>
        <end position="364"/>
    </location>
</feature>
<feature type="transmembrane region" description="Helical" evidence="6">
    <location>
        <begin position="376"/>
        <end position="401"/>
    </location>
</feature>
<feature type="transmembrane region" description="Helical" evidence="6">
    <location>
        <begin position="308"/>
        <end position="330"/>
    </location>
</feature>
<proteinExistence type="predicted"/>
<keyword evidence="2" id="KW-1003">Cell membrane</keyword>
<dbReference type="PANTHER" id="PTHR30250:SF11">
    <property type="entry name" value="O-ANTIGEN TRANSPORTER-RELATED"/>
    <property type="match status" value="1"/>
</dbReference>
<dbReference type="Proteomes" id="UP000295543">
    <property type="component" value="Unassembled WGS sequence"/>
</dbReference>
<dbReference type="GO" id="GO:0005886">
    <property type="term" value="C:plasma membrane"/>
    <property type="evidence" value="ECO:0007669"/>
    <property type="project" value="UniProtKB-SubCell"/>
</dbReference>
<evidence type="ECO:0000256" key="5">
    <source>
        <dbReference type="ARBA" id="ARBA00023136"/>
    </source>
</evidence>
<dbReference type="AlphaFoldDB" id="A0A4R5U7K6"/>
<reference evidence="7 8" key="1">
    <citation type="submission" date="2019-03" db="EMBL/GenBank/DDBJ databases">
        <title>Luteimonas zhaokaii sp.nov., isolated from the rectal contents of Plateau pika in Yushu, Qinghai Province, China.</title>
        <authorList>
            <person name="Zhang G."/>
        </authorList>
    </citation>
    <scope>NUCLEOTIDE SEQUENCE [LARGE SCALE GENOMIC DNA]</scope>
    <source>
        <strain evidence="7 8">THG-MD21</strain>
    </source>
</reference>
<organism evidence="7 8">
    <name type="scientific">Luteimonas terrae</name>
    <dbReference type="NCBI Taxonomy" id="1530191"/>
    <lineage>
        <taxon>Bacteria</taxon>
        <taxon>Pseudomonadati</taxon>
        <taxon>Pseudomonadota</taxon>
        <taxon>Gammaproteobacteria</taxon>
        <taxon>Lysobacterales</taxon>
        <taxon>Lysobacteraceae</taxon>
        <taxon>Luteimonas</taxon>
    </lineage>
</organism>
<feature type="transmembrane region" description="Helical" evidence="6">
    <location>
        <begin position="407"/>
        <end position="428"/>
    </location>
</feature>
<evidence type="ECO:0000256" key="4">
    <source>
        <dbReference type="ARBA" id="ARBA00022989"/>
    </source>
</evidence>
<evidence type="ECO:0000256" key="3">
    <source>
        <dbReference type="ARBA" id="ARBA00022692"/>
    </source>
</evidence>
<feature type="transmembrane region" description="Helical" evidence="6">
    <location>
        <begin position="133"/>
        <end position="150"/>
    </location>
</feature>
<evidence type="ECO:0000313" key="7">
    <source>
        <dbReference type="EMBL" id="TDK30053.1"/>
    </source>
</evidence>
<feature type="transmembrane region" description="Helical" evidence="6">
    <location>
        <begin position="171"/>
        <end position="190"/>
    </location>
</feature>
<dbReference type="PANTHER" id="PTHR30250">
    <property type="entry name" value="PST FAMILY PREDICTED COLANIC ACID TRANSPORTER"/>
    <property type="match status" value="1"/>
</dbReference>
<dbReference type="OrthoDB" id="6053968at2"/>
<feature type="transmembrane region" description="Helical" evidence="6">
    <location>
        <begin position="105"/>
        <end position="127"/>
    </location>
</feature>
<keyword evidence="5 6" id="KW-0472">Membrane</keyword>
<feature type="transmembrane region" description="Helical" evidence="6">
    <location>
        <begin position="40"/>
        <end position="58"/>
    </location>
</feature>